<sequence>MILGIKFNKNLMDYILNKLAALGLLVFVMCLYIILATGFDLYEFSENLLNIKIWGLTCGYALMTTLLIDLVTFKWIEIKYHMRVLLHCLAGFLVFFLIMGVNLFSVIAGSVGALCAFIYIFGSSLLKKRKQLVWIFLLVFPLMLCIRLFDFTIKEGWTEEKTNSNFSPEFERFNGKNEIPIFLNKGEVVTFYISFEQLNGGGYGYHILDENGEYVGVTELEDTSEEYRGIDTNTIQFNAEKAGVYMLIVTGDNLKGNIDIKWEIK</sequence>
<dbReference type="AlphaFoldDB" id="A0A5D4RMF8"/>
<dbReference type="RefSeq" id="WP_148973434.1">
    <property type="nucleotide sequence ID" value="NZ_VTER01000002.1"/>
</dbReference>
<feature type="transmembrane region" description="Helical" evidence="1">
    <location>
        <begin position="20"/>
        <end position="39"/>
    </location>
</feature>
<reference evidence="2 3" key="1">
    <citation type="submission" date="2019-08" db="EMBL/GenBank/DDBJ databases">
        <title>Bacillus genomes from the desert of Cuatro Cienegas, Coahuila.</title>
        <authorList>
            <person name="Olmedo-Alvarez G."/>
        </authorList>
    </citation>
    <scope>NUCLEOTIDE SEQUENCE [LARGE SCALE GENOMIC DNA]</scope>
    <source>
        <strain evidence="2 3">CH446_14T</strain>
    </source>
</reference>
<proteinExistence type="predicted"/>
<comment type="caution">
    <text evidence="2">The sequence shown here is derived from an EMBL/GenBank/DDBJ whole genome shotgun (WGS) entry which is preliminary data.</text>
</comment>
<name>A0A5D4RMF8_9BACI</name>
<evidence type="ECO:0000313" key="2">
    <source>
        <dbReference type="EMBL" id="TYS51046.1"/>
    </source>
</evidence>
<evidence type="ECO:0000256" key="1">
    <source>
        <dbReference type="SAM" id="Phobius"/>
    </source>
</evidence>
<protein>
    <submittedName>
        <fullName evidence="2">Uncharacterized protein</fullName>
    </submittedName>
</protein>
<feature type="transmembrane region" description="Helical" evidence="1">
    <location>
        <begin position="51"/>
        <end position="72"/>
    </location>
</feature>
<keyword evidence="1" id="KW-0812">Transmembrane</keyword>
<feature type="transmembrane region" description="Helical" evidence="1">
    <location>
        <begin position="132"/>
        <end position="149"/>
    </location>
</feature>
<organism evidence="2 3">
    <name type="scientific">Bacillus infantis</name>
    <dbReference type="NCBI Taxonomy" id="324767"/>
    <lineage>
        <taxon>Bacteria</taxon>
        <taxon>Bacillati</taxon>
        <taxon>Bacillota</taxon>
        <taxon>Bacilli</taxon>
        <taxon>Bacillales</taxon>
        <taxon>Bacillaceae</taxon>
        <taxon>Bacillus</taxon>
    </lineage>
</organism>
<accession>A0A5D4RMF8</accession>
<feature type="transmembrane region" description="Helical" evidence="1">
    <location>
        <begin position="107"/>
        <end position="125"/>
    </location>
</feature>
<gene>
    <name evidence="2" type="ORF">FZD51_03105</name>
</gene>
<dbReference type="EMBL" id="VTER01000002">
    <property type="protein sequence ID" value="TYS51046.1"/>
    <property type="molecule type" value="Genomic_DNA"/>
</dbReference>
<feature type="transmembrane region" description="Helical" evidence="1">
    <location>
        <begin position="84"/>
        <end position="101"/>
    </location>
</feature>
<evidence type="ECO:0000313" key="3">
    <source>
        <dbReference type="Proteomes" id="UP000322139"/>
    </source>
</evidence>
<dbReference type="Proteomes" id="UP000322139">
    <property type="component" value="Unassembled WGS sequence"/>
</dbReference>
<keyword evidence="1" id="KW-0472">Membrane</keyword>
<keyword evidence="1" id="KW-1133">Transmembrane helix</keyword>